<evidence type="ECO:0000256" key="1">
    <source>
        <dbReference type="SAM" id="MobiDB-lite"/>
    </source>
</evidence>
<dbReference type="Proteomes" id="UP000887540">
    <property type="component" value="Unplaced"/>
</dbReference>
<dbReference type="WBParaSite" id="ACRNAN_scaffold2270.g17924.t1">
    <property type="protein sequence ID" value="ACRNAN_scaffold2270.g17924.t1"/>
    <property type="gene ID" value="ACRNAN_scaffold2270.g17924"/>
</dbReference>
<dbReference type="InterPro" id="IPR027417">
    <property type="entry name" value="P-loop_NTPase"/>
</dbReference>
<sequence length="1066" mass="123498">MNLVEIKEEDEKASFKLISDNNFEQKVEFMEIKDELSSIMGGLIKPLGYGLFLIEEKKSERQVSFTLLYIHETETHTLLLSNSIIATNNVIHTKATHYVSAIKMGIAIPITITATISNDIPEDHMLSRLEDFARLLKKGLTGDVLIPTDVLTKIKTKFIETNSLLAKVNDMDQDLIEFSPFFNEEAAESLRESVLQFNEEISLLKRDLGDVIKIYHKTGQCREKSFDSVLNKYEVLINRMNAILNVDWLPWKIKINCLYKWNEHDKFVYVGSTDDYLGYITKLPECFVLFATWSEIDITDDGELKQFDDLLKKGHYCIFVDQDVQTGKYPGEIRLCHYKNGKLFDADILNRYIQKVQAGIARYDKKMANDEIPKNAVQLEIRCPNSYKKEGCETKNHFWYCEECNKIYFYLKNYLYCECGKALARNFVFRCNDMLHGAKFCPFEHKILEDIIKDIQSKKDIYILVLGRSGVGKTTWLNAFANYLTFPTLEKSRKANASNPTYLVPAAFTVGEYRVYVGKDSESENLSDSQAATKFPRSIIFETRDKRIHFIDTPGLSDTAGNEQDIKNINNTLHFLSENNVELHAICVLWTPEIQKRTEFKYTINEYLSHLHRNSVKNILFCYTHARYDEFKPDTTILQEHLDKISENSSLFDPVKILLNHENVYAMDNEAIRYIYSQQEKKIKFNEQEITWFDNSWNHSQREIARLIDHVSKLEPHKTDDMIALSMAKKAMEPLCYVLSTILSVIKQLNSKKVELERLDGLETNLVEQLTVPKLEIKMGKVEFTFSGSKKREVDEPDVAISEMKQQLDEIIAVFEKEKNEIKESLTKLGSFIKTYALIPYNKISEVSKNKPEPNDKGNSIGINNNIITILNTCVYIKDALTKESVDKIMKNMFALERSGEVIEELYNLYLARMYEETFLLKPEKIFAPNHDDIEEFNEDIQSDAAVFTQHTMAPRTVPFNLEPIRNREKNNDWSKYTLDKFWWCKGKNLLKNVKKDTEQKPKTLLNQTQEIDGESSDQDESTSEASSASKQQIETDSVLDELKEFLKFKELMKKKKRGSDSNTKN</sequence>
<dbReference type="AlphaFoldDB" id="A0A914DCN2"/>
<evidence type="ECO:0000313" key="3">
    <source>
        <dbReference type="WBParaSite" id="ACRNAN_scaffold2270.g17924.t1"/>
    </source>
</evidence>
<dbReference type="PANTHER" id="PTHR32046">
    <property type="entry name" value="G DOMAIN-CONTAINING PROTEIN"/>
    <property type="match status" value="1"/>
</dbReference>
<dbReference type="PANTHER" id="PTHR32046:SF11">
    <property type="entry name" value="IMMUNE-ASSOCIATED NUCLEOTIDE-BINDING PROTEIN 10-LIKE"/>
    <property type="match status" value="1"/>
</dbReference>
<feature type="compositionally biased region" description="Acidic residues" evidence="1">
    <location>
        <begin position="1012"/>
        <end position="1023"/>
    </location>
</feature>
<feature type="region of interest" description="Disordered" evidence="1">
    <location>
        <begin position="1001"/>
        <end position="1036"/>
    </location>
</feature>
<name>A0A914DCN2_9BILA</name>
<keyword evidence="2" id="KW-1185">Reference proteome</keyword>
<dbReference type="SUPFAM" id="SSF52540">
    <property type="entry name" value="P-loop containing nucleoside triphosphate hydrolases"/>
    <property type="match status" value="1"/>
</dbReference>
<organism evidence="2 3">
    <name type="scientific">Acrobeloides nanus</name>
    <dbReference type="NCBI Taxonomy" id="290746"/>
    <lineage>
        <taxon>Eukaryota</taxon>
        <taxon>Metazoa</taxon>
        <taxon>Ecdysozoa</taxon>
        <taxon>Nematoda</taxon>
        <taxon>Chromadorea</taxon>
        <taxon>Rhabditida</taxon>
        <taxon>Tylenchina</taxon>
        <taxon>Cephalobomorpha</taxon>
        <taxon>Cephaloboidea</taxon>
        <taxon>Cephalobidae</taxon>
        <taxon>Acrobeloides</taxon>
    </lineage>
</organism>
<dbReference type="Gene3D" id="3.40.50.300">
    <property type="entry name" value="P-loop containing nucleotide triphosphate hydrolases"/>
    <property type="match status" value="1"/>
</dbReference>
<evidence type="ECO:0000313" key="2">
    <source>
        <dbReference type="Proteomes" id="UP000887540"/>
    </source>
</evidence>
<protein>
    <submittedName>
        <fullName evidence="3">G domain-containing protein</fullName>
    </submittedName>
</protein>
<feature type="compositionally biased region" description="Polar residues" evidence="1">
    <location>
        <begin position="1024"/>
        <end position="1036"/>
    </location>
</feature>
<proteinExistence type="predicted"/>
<reference evidence="3" key="1">
    <citation type="submission" date="2022-11" db="UniProtKB">
        <authorList>
            <consortium name="WormBaseParasite"/>
        </authorList>
    </citation>
    <scope>IDENTIFICATION</scope>
</reference>
<accession>A0A914DCN2</accession>